<evidence type="ECO:0000313" key="1">
    <source>
        <dbReference type="EMBL" id="SDO73568.1"/>
    </source>
</evidence>
<evidence type="ECO:0000313" key="2">
    <source>
        <dbReference type="Proteomes" id="UP000198827"/>
    </source>
</evidence>
<gene>
    <name evidence="1" type="ORF">SAMN04489798_3718</name>
</gene>
<accession>A0A1H0LZD4</accession>
<reference evidence="1 2" key="1">
    <citation type="submission" date="2016-10" db="EMBL/GenBank/DDBJ databases">
        <authorList>
            <person name="de Groot N.N."/>
        </authorList>
    </citation>
    <scope>NUCLEOTIDE SEQUENCE [LARGE SCALE GENOMIC DNA]</scope>
    <source>
        <strain evidence="1 2">CECT 7543</strain>
    </source>
</reference>
<protein>
    <submittedName>
        <fullName evidence="1">Uncharacterized protein</fullName>
    </submittedName>
</protein>
<organism evidence="1 2">
    <name type="scientific">Pseudomonas arsenicoxydans</name>
    <dbReference type="NCBI Taxonomy" id="702115"/>
    <lineage>
        <taxon>Bacteria</taxon>
        <taxon>Pseudomonadati</taxon>
        <taxon>Pseudomonadota</taxon>
        <taxon>Gammaproteobacteria</taxon>
        <taxon>Pseudomonadales</taxon>
        <taxon>Pseudomonadaceae</taxon>
        <taxon>Pseudomonas</taxon>
    </lineage>
</organism>
<sequence length="146" mass="16029">MQFSADAAEIAAHLQAWYVGAFTDHPNGDNPTTRTLSECIDHLLSIRSFVGNDAASFPSGIQGLSNFLSVLNVGGYYQPRGIRLSLANLSQLAAAKIEQLSDHLIMPKQFFVGDWRFSQEIGNAGKHPYGAISTYFLSEFDFLVVE</sequence>
<dbReference type="EMBL" id="LT629705">
    <property type="protein sequence ID" value="SDO73568.1"/>
    <property type="molecule type" value="Genomic_DNA"/>
</dbReference>
<dbReference type="Proteomes" id="UP000198827">
    <property type="component" value="Chromosome I"/>
</dbReference>
<proteinExistence type="predicted"/>
<dbReference type="AlphaFoldDB" id="A0A1H0LZD4"/>
<name>A0A1H0LZD4_9PSED</name>